<organism evidence="1 2">
    <name type="scientific">Priestia megaterium (strain ATCC 12872 / QMB1551)</name>
    <name type="common">Bacillus megaterium</name>
    <dbReference type="NCBI Taxonomy" id="545693"/>
    <lineage>
        <taxon>Bacteria</taxon>
        <taxon>Bacillati</taxon>
        <taxon>Bacillota</taxon>
        <taxon>Bacilli</taxon>
        <taxon>Bacillales</taxon>
        <taxon>Bacillaceae</taxon>
        <taxon>Priestia</taxon>
    </lineage>
</organism>
<keyword evidence="2" id="KW-1185">Reference proteome</keyword>
<name>D5E3Q6_PRIM1</name>
<dbReference type="KEGG" id="bmq:BMQ_pBM50092"/>
<evidence type="ECO:0000313" key="1">
    <source>
        <dbReference type="EMBL" id="ADE72431.1"/>
    </source>
</evidence>
<dbReference type="AlphaFoldDB" id="D5E3Q6"/>
<geneLocation type="plasmid" evidence="1 2">
    <name>pBM500</name>
</geneLocation>
<gene>
    <name evidence="1" type="ordered locus">BMQ_pBM50092</name>
</gene>
<proteinExistence type="predicted"/>
<evidence type="ECO:0000313" key="2">
    <source>
        <dbReference type="Proteomes" id="UP000000935"/>
    </source>
</evidence>
<dbReference type="HOGENOM" id="CLU_2894640_0_0_9"/>
<dbReference type="Proteomes" id="UP000000935">
    <property type="component" value="Plasmid pBM500"/>
</dbReference>
<keyword evidence="1" id="KW-0614">Plasmid</keyword>
<sequence>MLLLSSFYLPSMKKEDSFAFKLLLFFTFHFLCCIPFSVECAPMFRAKNFVSSFYNFSFLLLS</sequence>
<protein>
    <submittedName>
        <fullName evidence="1">Uncharacterized protein</fullName>
    </submittedName>
</protein>
<accession>D5E3Q6</accession>
<dbReference type="EMBL" id="CP001988">
    <property type="protein sequence ID" value="ADE72431.1"/>
    <property type="molecule type" value="Genomic_DNA"/>
</dbReference>
<reference evidence="1 2" key="1">
    <citation type="journal article" date="2011" name="J. Bacteriol.">
        <title>Genome sequences of the biotechnologically important Bacillus megaterium strains QM B1551 and DSM319.</title>
        <authorList>
            <person name="Eppinger M."/>
            <person name="Bunk B."/>
            <person name="Johns M.A."/>
            <person name="Edirisinghe J.N."/>
            <person name="Kutumbaka K.K."/>
            <person name="Koenig S.S."/>
            <person name="Huot Creasy H."/>
            <person name="Rosovitz M.J."/>
            <person name="Riley D.R."/>
            <person name="Daugherty S."/>
            <person name="Martin M."/>
            <person name="Elbourne L.D."/>
            <person name="Paulsen I."/>
            <person name="Biedendieck R."/>
            <person name="Braun C."/>
            <person name="Grayburn S."/>
            <person name="Dhingra S."/>
            <person name="Lukyanchuk V."/>
            <person name="Ball B."/>
            <person name="Ul-Qamar R."/>
            <person name="Seibel J."/>
            <person name="Bremer E."/>
            <person name="Jahn D."/>
            <person name="Ravel J."/>
            <person name="Vary P.S."/>
        </authorList>
    </citation>
    <scope>NUCLEOTIDE SEQUENCE [LARGE SCALE GENOMIC DNA]</scope>
    <source>
        <strain evidence="2">ATCC 12872 / QMB1551</strain>
        <plasmid evidence="1">pBM500</plasmid>
    </source>
</reference>